<feature type="non-terminal residue" evidence="1">
    <location>
        <position position="1"/>
    </location>
</feature>
<organism evidence="1 2">
    <name type="scientific">Caenorhabditis remanei</name>
    <name type="common">Caenorhabditis vulgaris</name>
    <dbReference type="NCBI Taxonomy" id="31234"/>
    <lineage>
        <taxon>Eukaryota</taxon>
        <taxon>Metazoa</taxon>
        <taxon>Ecdysozoa</taxon>
        <taxon>Nematoda</taxon>
        <taxon>Chromadorea</taxon>
        <taxon>Rhabditida</taxon>
        <taxon>Rhabditina</taxon>
        <taxon>Rhabditomorpha</taxon>
        <taxon>Rhabditoidea</taxon>
        <taxon>Rhabditidae</taxon>
        <taxon>Peloderinae</taxon>
        <taxon>Caenorhabditis</taxon>
    </lineage>
</organism>
<dbReference type="EMBL" id="NMWX01000001">
    <property type="protein sequence ID" value="OZG08122.1"/>
    <property type="molecule type" value="Genomic_DNA"/>
</dbReference>
<dbReference type="CTD" id="9804452"/>
<evidence type="ECO:0000313" key="2">
    <source>
        <dbReference type="Proteomes" id="UP000216624"/>
    </source>
</evidence>
<accession>A0A261BCR1</accession>
<keyword evidence="2" id="KW-1185">Reference proteome</keyword>
<proteinExistence type="predicted"/>
<dbReference type="Proteomes" id="UP000216624">
    <property type="component" value="Unassembled WGS sequence"/>
</dbReference>
<dbReference type="OrthoDB" id="5821973at2759"/>
<protein>
    <submittedName>
        <fullName evidence="1">Uncharacterized protein</fullName>
    </submittedName>
</protein>
<evidence type="ECO:0000313" key="1">
    <source>
        <dbReference type="EMBL" id="OZG08122.1"/>
    </source>
</evidence>
<dbReference type="OMA" id="VFAKWGM"/>
<dbReference type="Pfam" id="PF21525">
    <property type="entry name" value="Nlp36"/>
    <property type="match status" value="1"/>
</dbReference>
<sequence length="73" mass="8179">MVDLKQQLQWIDYLGVVAVWLCFFGTILVIAVTCILWCCVSKEDDPTVFAKYGFGPTPRVPSQRLAAQEAKAE</sequence>
<name>A0A261BCR1_CAERE</name>
<dbReference type="eggNOG" id="ENOG502SCXX">
    <property type="taxonomic scope" value="Eukaryota"/>
</dbReference>
<comment type="caution">
    <text evidence="1">The sequence shown here is derived from an EMBL/GenBank/DDBJ whole genome shotgun (WGS) entry which is preliminary data.</text>
</comment>
<dbReference type="HOGENOM" id="CLU_2706983_0_0_1"/>
<reference evidence="1" key="1">
    <citation type="submission" date="2017-08" db="EMBL/GenBank/DDBJ databases">
        <authorList>
            <person name="de Groot N.N."/>
        </authorList>
    </citation>
    <scope>NUCLEOTIDE SEQUENCE [LARGE SCALE GENOMIC DNA]</scope>
    <source>
        <strain evidence="1">PX439</strain>
    </source>
</reference>
<dbReference type="KEGG" id="crq:GCK72_025077"/>
<gene>
    <name evidence="1" type="ORF">FL82_01909</name>
</gene>